<dbReference type="GO" id="GO:0005315">
    <property type="term" value="F:phosphate transmembrane transporter activity"/>
    <property type="evidence" value="ECO:0007669"/>
    <property type="project" value="InterPro"/>
</dbReference>
<dbReference type="PANTHER" id="PTHR11101:SF55">
    <property type="entry name" value="PHOSPHATE TRANSPORTER"/>
    <property type="match status" value="1"/>
</dbReference>
<name>A0A6A6X194_9PLEO</name>
<keyword evidence="5" id="KW-1133">Transmembrane helix</keyword>
<sequence length="75" mass="8144">PTRGFSVELGVAITVLIMSRLGLPVSTTQTLTGSTMKVALMNYDLGAANWRQLLYIFLRWELALLCAGLLSGLLC</sequence>
<dbReference type="AlphaFoldDB" id="A0A6A6X194"/>
<dbReference type="GO" id="GO:0035435">
    <property type="term" value="P:phosphate ion transmembrane transport"/>
    <property type="evidence" value="ECO:0007669"/>
    <property type="project" value="TreeGrafter"/>
</dbReference>
<comment type="subcellular location">
    <subcellularLocation>
        <location evidence="1">Membrane</location>
        <topology evidence="1">Multi-pass membrane protein</topology>
    </subcellularLocation>
</comment>
<keyword evidence="6" id="KW-0472">Membrane</keyword>
<evidence type="ECO:0000256" key="3">
    <source>
        <dbReference type="ARBA" id="ARBA00022592"/>
    </source>
</evidence>
<gene>
    <name evidence="7" type="ORF">K505DRAFT_220244</name>
</gene>
<keyword evidence="2" id="KW-0813">Transport</keyword>
<dbReference type="Proteomes" id="UP000799757">
    <property type="component" value="Unassembled WGS sequence"/>
</dbReference>
<dbReference type="Pfam" id="PF01384">
    <property type="entry name" value="PHO4"/>
    <property type="match status" value="1"/>
</dbReference>
<evidence type="ECO:0000256" key="4">
    <source>
        <dbReference type="ARBA" id="ARBA00022692"/>
    </source>
</evidence>
<evidence type="ECO:0000313" key="8">
    <source>
        <dbReference type="Proteomes" id="UP000799757"/>
    </source>
</evidence>
<dbReference type="InterPro" id="IPR001204">
    <property type="entry name" value="Phos_transporter"/>
</dbReference>
<organism evidence="7 8">
    <name type="scientific">Melanomma pulvis-pyrius CBS 109.77</name>
    <dbReference type="NCBI Taxonomy" id="1314802"/>
    <lineage>
        <taxon>Eukaryota</taxon>
        <taxon>Fungi</taxon>
        <taxon>Dikarya</taxon>
        <taxon>Ascomycota</taxon>
        <taxon>Pezizomycotina</taxon>
        <taxon>Dothideomycetes</taxon>
        <taxon>Pleosporomycetidae</taxon>
        <taxon>Pleosporales</taxon>
        <taxon>Melanommataceae</taxon>
        <taxon>Melanomma</taxon>
    </lineage>
</organism>
<dbReference type="EMBL" id="MU002101">
    <property type="protein sequence ID" value="KAF2789968.1"/>
    <property type="molecule type" value="Genomic_DNA"/>
</dbReference>
<proteinExistence type="predicted"/>
<accession>A0A6A6X194</accession>
<evidence type="ECO:0000256" key="6">
    <source>
        <dbReference type="ARBA" id="ARBA00023136"/>
    </source>
</evidence>
<dbReference type="PANTHER" id="PTHR11101">
    <property type="entry name" value="PHOSPHATE TRANSPORTER"/>
    <property type="match status" value="1"/>
</dbReference>
<evidence type="ECO:0000256" key="2">
    <source>
        <dbReference type="ARBA" id="ARBA00022448"/>
    </source>
</evidence>
<feature type="non-terminal residue" evidence="7">
    <location>
        <position position="1"/>
    </location>
</feature>
<dbReference type="OrthoDB" id="260807at2759"/>
<keyword evidence="4" id="KW-0812">Transmembrane</keyword>
<evidence type="ECO:0000256" key="5">
    <source>
        <dbReference type="ARBA" id="ARBA00022989"/>
    </source>
</evidence>
<protein>
    <submittedName>
        <fullName evidence="7">Phosphate transporter</fullName>
    </submittedName>
</protein>
<keyword evidence="3" id="KW-0592">Phosphate transport</keyword>
<dbReference type="GO" id="GO:0016020">
    <property type="term" value="C:membrane"/>
    <property type="evidence" value="ECO:0007669"/>
    <property type="project" value="UniProtKB-SubCell"/>
</dbReference>
<feature type="non-terminal residue" evidence="7">
    <location>
        <position position="75"/>
    </location>
</feature>
<evidence type="ECO:0000256" key="1">
    <source>
        <dbReference type="ARBA" id="ARBA00004141"/>
    </source>
</evidence>
<keyword evidence="8" id="KW-1185">Reference proteome</keyword>
<evidence type="ECO:0000313" key="7">
    <source>
        <dbReference type="EMBL" id="KAF2789968.1"/>
    </source>
</evidence>
<reference evidence="7" key="1">
    <citation type="journal article" date="2020" name="Stud. Mycol.">
        <title>101 Dothideomycetes genomes: a test case for predicting lifestyles and emergence of pathogens.</title>
        <authorList>
            <person name="Haridas S."/>
            <person name="Albert R."/>
            <person name="Binder M."/>
            <person name="Bloem J."/>
            <person name="Labutti K."/>
            <person name="Salamov A."/>
            <person name="Andreopoulos B."/>
            <person name="Baker S."/>
            <person name="Barry K."/>
            <person name="Bills G."/>
            <person name="Bluhm B."/>
            <person name="Cannon C."/>
            <person name="Castanera R."/>
            <person name="Culley D."/>
            <person name="Daum C."/>
            <person name="Ezra D."/>
            <person name="Gonzalez J."/>
            <person name="Henrissat B."/>
            <person name="Kuo A."/>
            <person name="Liang C."/>
            <person name="Lipzen A."/>
            <person name="Lutzoni F."/>
            <person name="Magnuson J."/>
            <person name="Mondo S."/>
            <person name="Nolan M."/>
            <person name="Ohm R."/>
            <person name="Pangilinan J."/>
            <person name="Park H.-J."/>
            <person name="Ramirez L."/>
            <person name="Alfaro M."/>
            <person name="Sun H."/>
            <person name="Tritt A."/>
            <person name="Yoshinaga Y."/>
            <person name="Zwiers L.-H."/>
            <person name="Turgeon B."/>
            <person name="Goodwin S."/>
            <person name="Spatafora J."/>
            <person name="Crous P."/>
            <person name="Grigoriev I."/>
        </authorList>
    </citation>
    <scope>NUCLEOTIDE SEQUENCE</scope>
    <source>
        <strain evidence="7">CBS 109.77</strain>
    </source>
</reference>